<accession>A0ABU1ZDM6</accession>
<dbReference type="Proteomes" id="UP001180536">
    <property type="component" value="Unassembled WGS sequence"/>
</dbReference>
<keyword evidence="3" id="KW-1185">Reference proteome</keyword>
<sequence>MKQSRFSLALCAGLMCGWLALGQPAHAQTPDKPKPPTVPDQVEAAFRYGDFVELERLYAIYGKPGERSPLTGNPRVEHFWMGIGKVSDSGLHVTEAYYAQMDALTRKWALDHPQSVLAQLLYVNSLSAHAWFHRGGGYANTVSPASWAEFGKYLGLALDHLRRNQELAAKDSSWNSLMLNVGRGLGWEIDRLMAVFEKGIAKNPDHDALYFLMEESLLPKWGGDLDLVERFITSVTKSTREKRGMEMYARLYAGLSYAETKQSLFSATHASWPKMKAGFEDRLSRYPHTDHRNMYAYFACMAKDKQALQEQLKLMGDGFDRIFWGDSPERSFEECKAMAQQL</sequence>
<evidence type="ECO:0008006" key="4">
    <source>
        <dbReference type="Google" id="ProtNLM"/>
    </source>
</evidence>
<evidence type="ECO:0000256" key="1">
    <source>
        <dbReference type="SAM" id="SignalP"/>
    </source>
</evidence>
<feature type="signal peptide" evidence="1">
    <location>
        <begin position="1"/>
        <end position="27"/>
    </location>
</feature>
<dbReference type="EMBL" id="JAVDXQ010000006">
    <property type="protein sequence ID" value="MDR7298736.1"/>
    <property type="molecule type" value="Genomic_DNA"/>
</dbReference>
<organism evidence="2 3">
    <name type="scientific">Pelomonas aquatica</name>
    <dbReference type="NCBI Taxonomy" id="431058"/>
    <lineage>
        <taxon>Bacteria</taxon>
        <taxon>Pseudomonadati</taxon>
        <taxon>Pseudomonadota</taxon>
        <taxon>Betaproteobacteria</taxon>
        <taxon>Burkholderiales</taxon>
        <taxon>Sphaerotilaceae</taxon>
        <taxon>Roseateles</taxon>
    </lineage>
</organism>
<comment type="caution">
    <text evidence="2">The sequence shown here is derived from an EMBL/GenBank/DDBJ whole genome shotgun (WGS) entry which is preliminary data.</text>
</comment>
<proteinExistence type="predicted"/>
<gene>
    <name evidence="2" type="ORF">J2X16_004104</name>
</gene>
<feature type="chain" id="PRO_5045252898" description="DUF4034 domain-containing protein" evidence="1">
    <location>
        <begin position="28"/>
        <end position="342"/>
    </location>
</feature>
<keyword evidence="1" id="KW-0732">Signal</keyword>
<protein>
    <recommendedName>
        <fullName evidence="4">DUF4034 domain-containing protein</fullName>
    </recommendedName>
</protein>
<dbReference type="RefSeq" id="WP_310347861.1">
    <property type="nucleotide sequence ID" value="NZ_JAVDXQ010000006.1"/>
</dbReference>
<evidence type="ECO:0000313" key="2">
    <source>
        <dbReference type="EMBL" id="MDR7298736.1"/>
    </source>
</evidence>
<evidence type="ECO:0000313" key="3">
    <source>
        <dbReference type="Proteomes" id="UP001180536"/>
    </source>
</evidence>
<reference evidence="2 3" key="1">
    <citation type="submission" date="2023-07" db="EMBL/GenBank/DDBJ databases">
        <title>Sorghum-associated microbial communities from plants grown in Nebraska, USA.</title>
        <authorList>
            <person name="Schachtman D."/>
        </authorList>
    </citation>
    <scope>NUCLEOTIDE SEQUENCE [LARGE SCALE GENOMIC DNA]</scope>
    <source>
        <strain evidence="2 3">BE310</strain>
    </source>
</reference>
<name>A0ABU1ZDM6_9BURK</name>